<sequence length="1530" mass="174092">MSFIPNFLRPFRAPGDSKTDRNTRKDLQSEIERAFKRSELSNQDFLPDGEISRLVTTTTVRQLMPGAKDDLVEYVCENAKRIFLTTLFSSHDEVHAAMRSFYTHRMADHHLPIKDPNTTEGAVNGEVEVALKELKDLREPGYNVKIAWASEAAALDQINQLHLKHLIRGTGAFKKGEHYYIMFEWGDGGNLQDFWRKADVDCANLDSHHIMKVLEQLHGLAEALSKLHNKASYSEKSTGTPKHHFSGAEVIPAMLDVPKVKIQTEDDAGDRYEEHEMHGDLKPENIIVFRDATSPWLGTLKIANLGLAKQHAFATFVQVAPTAQKYSTSHYEAPEVVIKRHEPRSRPYDIWSMGCIIFEFVIWLLYGYPGLQQFYRERPPTTRDTLYFSANCTEDYAQVSDIVKKWMDQILQLDLGGNENSSSALGDLIRLVKDHLLVVALPRGGIASGTFSSIKALSETCHLHDLILRACASKESQETSLIEVRRVGPTIKINGEATSALSICRGLAGKAKLGAVPHSSGNIPIGLPQLPHIKSAPFCDLMRHWLRDCDLRHPQCRPFNFGQQFLPTRLLDVSHNSVVHLLETKEERLDMGHDLRYIALSHPWGDGRHHNHFCTTPENLSERLISGIAVSQLPNTFKDAVQITQALNIRYLWIDSLCIIQGAGGDFHTEAKSMESIFSSAYCVIAASRATGTSSGFLGERPARRFFRFDEIGGTPHYICEGIDNFQHDVVEGDLNKRGWVFQERALARRTMFFTQNQTYWDTEAAYLGDPNFPDLAIGSDKVTKIRFYEKIYERYSSLDFTRMYDRPIAIAGIEQRLVNAFDTHGGYGIFDGPFFGRSLLWIRDARVTRTLKKINFPSSQGYAVPTWSWMAYEGAITFMDVPFGKVEWEEGEDAIRSPWVWSDSSSAFASWHTGDSNERIDLTVYARDLVDLTSAEKEIIYDQGRAGLTNENVKCVIVGRAKLQDESTDAAALRHHYILLVVPRGNSGNEYERAGAAYQNDAISYHLPAMSIEDPALTKLATAWIETCSREHKECLVLDPAYRPTRLINIVDADHVRLIISNKEPSAPYVAFSHCWGKVQNIKLLDGNINQFQAGLLLEQLPNTYQEAIRLCLGLGFYYIWIDSLCIIQDSAEDWEREAKHMKLVYEHSIFNLCSATASDSSGRSFIRRRPNLLVPERVVFKGTTFQLIYDNHFYEDITFCTLRSRAWVYQEWYLSKRSLILGSRQLWWHCRKQLACEIRPNGAPMCPRGLWWKEAKGMKEDKAMPANSNNLCTTWYQRVREYARTELTRESDRLIAFSGVVQSFGQSHGFSIADDYLAGLWRAHLPAALCWTPSSPQRRSATYMAPSWSWASLDGNFIFKADDDLLQKRCYASFKPAGLSIGDSIEIQGYVFELKVVYDPHETSQYNLSVVLDPSLRGQLFWDEQFEGETVISHLEGPTIQQLARARYDQTTRKTMALKYADGHFYYLLILDRGHELRFRFIGLVLYQPLSQPRLRYRVGYWVWEGLPRGISVDQLSSQCSREAVVIL</sequence>
<organism evidence="3 4">
    <name type="scientific">Fusarium floridanum</name>
    <dbReference type="NCBI Taxonomy" id="1325733"/>
    <lineage>
        <taxon>Eukaryota</taxon>
        <taxon>Fungi</taxon>
        <taxon>Dikarya</taxon>
        <taxon>Ascomycota</taxon>
        <taxon>Pezizomycotina</taxon>
        <taxon>Sordariomycetes</taxon>
        <taxon>Hypocreomycetidae</taxon>
        <taxon>Hypocreales</taxon>
        <taxon>Nectriaceae</taxon>
        <taxon>Fusarium</taxon>
        <taxon>Fusarium solani species complex</taxon>
    </lineage>
</organism>
<keyword evidence="4" id="KW-1185">Reference proteome</keyword>
<dbReference type="Pfam" id="PF00069">
    <property type="entry name" value="Pkinase"/>
    <property type="match status" value="1"/>
</dbReference>
<dbReference type="SMART" id="SM00220">
    <property type="entry name" value="S_TKc"/>
    <property type="match status" value="1"/>
</dbReference>
<comment type="caution">
    <text evidence="3">The sequence shown here is derived from an EMBL/GenBank/DDBJ whole genome shotgun (WGS) entry which is preliminary data.</text>
</comment>
<dbReference type="GO" id="GO:0005524">
    <property type="term" value="F:ATP binding"/>
    <property type="evidence" value="ECO:0007669"/>
    <property type="project" value="InterPro"/>
</dbReference>
<dbReference type="PROSITE" id="PS50011">
    <property type="entry name" value="PROTEIN_KINASE_DOM"/>
    <property type="match status" value="1"/>
</dbReference>
<dbReference type="GO" id="GO:0004672">
    <property type="term" value="F:protein kinase activity"/>
    <property type="evidence" value="ECO:0007669"/>
    <property type="project" value="InterPro"/>
</dbReference>
<dbReference type="InterPro" id="IPR011009">
    <property type="entry name" value="Kinase-like_dom_sf"/>
</dbReference>
<protein>
    <recommendedName>
        <fullName evidence="2">Protein kinase domain-containing protein</fullName>
    </recommendedName>
</protein>
<name>A0A428RWM4_9HYPO</name>
<dbReference type="Proteomes" id="UP000287972">
    <property type="component" value="Unassembled WGS sequence"/>
</dbReference>
<dbReference type="InterPro" id="IPR010730">
    <property type="entry name" value="HET"/>
</dbReference>
<evidence type="ECO:0000256" key="1">
    <source>
        <dbReference type="SAM" id="MobiDB-lite"/>
    </source>
</evidence>
<dbReference type="SUPFAM" id="SSF56112">
    <property type="entry name" value="Protein kinase-like (PK-like)"/>
    <property type="match status" value="1"/>
</dbReference>
<feature type="domain" description="Protein kinase" evidence="2">
    <location>
        <begin position="40"/>
        <end position="438"/>
    </location>
</feature>
<dbReference type="Gene3D" id="1.10.510.10">
    <property type="entry name" value="Transferase(Phosphotransferase) domain 1"/>
    <property type="match status" value="2"/>
</dbReference>
<dbReference type="PANTHER" id="PTHR33112">
    <property type="entry name" value="DOMAIN PROTEIN, PUTATIVE-RELATED"/>
    <property type="match status" value="1"/>
</dbReference>
<reference evidence="3 4" key="1">
    <citation type="submission" date="2017-06" db="EMBL/GenBank/DDBJ databases">
        <title>Comparative genomic analysis of Ambrosia Fusariam Clade fungi.</title>
        <authorList>
            <person name="Stajich J.E."/>
            <person name="Carrillo J."/>
            <person name="Kijimoto T."/>
            <person name="Eskalen A."/>
            <person name="O'Donnell K."/>
            <person name="Kasson M."/>
        </authorList>
    </citation>
    <scope>NUCLEOTIDE SEQUENCE [LARGE SCALE GENOMIC DNA]</scope>
    <source>
        <strain evidence="3 4">NRRL62606</strain>
    </source>
</reference>
<feature type="region of interest" description="Disordered" evidence="1">
    <location>
        <begin position="1"/>
        <end position="24"/>
    </location>
</feature>
<dbReference type="PANTHER" id="PTHR33112:SF16">
    <property type="entry name" value="HETEROKARYON INCOMPATIBILITY DOMAIN-CONTAINING PROTEIN"/>
    <property type="match status" value="1"/>
</dbReference>
<dbReference type="InterPro" id="IPR000719">
    <property type="entry name" value="Prot_kinase_dom"/>
</dbReference>
<dbReference type="EMBL" id="NKCL01000111">
    <property type="protein sequence ID" value="RSL81928.1"/>
    <property type="molecule type" value="Genomic_DNA"/>
</dbReference>
<dbReference type="Pfam" id="PF06985">
    <property type="entry name" value="HET"/>
    <property type="match status" value="2"/>
</dbReference>
<gene>
    <name evidence="3" type="ORF">CEP51_005514</name>
</gene>
<accession>A0A428RWM4</accession>
<evidence type="ECO:0000313" key="3">
    <source>
        <dbReference type="EMBL" id="RSL81928.1"/>
    </source>
</evidence>
<evidence type="ECO:0000259" key="2">
    <source>
        <dbReference type="PROSITE" id="PS50011"/>
    </source>
</evidence>
<feature type="compositionally biased region" description="Basic and acidic residues" evidence="1">
    <location>
        <begin position="15"/>
        <end position="24"/>
    </location>
</feature>
<evidence type="ECO:0000313" key="4">
    <source>
        <dbReference type="Proteomes" id="UP000287972"/>
    </source>
</evidence>
<proteinExistence type="predicted"/>